<proteinExistence type="predicted"/>
<reference evidence="1 2" key="1">
    <citation type="journal article" date="2022" name="Genome Biol. Evol.">
        <title>The Spruce Budworm Genome: Reconstructing the Evolutionary History of Antifreeze Proteins.</title>
        <authorList>
            <person name="Beliveau C."/>
            <person name="Gagne P."/>
            <person name="Picq S."/>
            <person name="Vernygora O."/>
            <person name="Keeling C.I."/>
            <person name="Pinkney K."/>
            <person name="Doucet D."/>
            <person name="Wen F."/>
            <person name="Johnston J.S."/>
            <person name="Maaroufi H."/>
            <person name="Boyle B."/>
            <person name="Laroche J."/>
            <person name="Dewar K."/>
            <person name="Juretic N."/>
            <person name="Blackburn G."/>
            <person name="Nisole A."/>
            <person name="Brunet B."/>
            <person name="Brandao M."/>
            <person name="Lumley L."/>
            <person name="Duan J."/>
            <person name="Quan G."/>
            <person name="Lucarotti C.J."/>
            <person name="Roe A.D."/>
            <person name="Sperling F.A.H."/>
            <person name="Levesque R.C."/>
            <person name="Cusson M."/>
        </authorList>
    </citation>
    <scope>NUCLEOTIDE SEQUENCE [LARGE SCALE GENOMIC DNA]</scope>
    <source>
        <strain evidence="1">Glfc:IPQL:Cfum</strain>
    </source>
</reference>
<sequence length="293" mass="33419">MRRLQVTQIRIANEKIGRTKATDIAKQITHLKKAEGRYRPLARWTVDLEKFREAIGCNCKQHVAGSGVAICDKDLNELGKKNETIAIILQDFQLKSDSCKERSIQERAEAGFCLGETQEATWWSERYTKDTNETTMQSARESSRQRRCNKRRNSRKKSLSPSDLKCVRDSKFDSKRSLSEGAKVKHRKSNIRRTLTHPFTCADGIQDVTMIGVFNREVKVPVPESDESNIPPTSSDRDTEDDARVIKSVINRSRWDSGSEMDSLVSTVVRRASARRRRTPANPGELETTQEYV</sequence>
<protein>
    <submittedName>
        <fullName evidence="1">Uncharacterized protein</fullName>
    </submittedName>
</protein>
<organism evidence="1 2">
    <name type="scientific">Choristoneura fumiferana</name>
    <name type="common">Spruce budworm moth</name>
    <name type="synonym">Archips fumiferana</name>
    <dbReference type="NCBI Taxonomy" id="7141"/>
    <lineage>
        <taxon>Eukaryota</taxon>
        <taxon>Metazoa</taxon>
        <taxon>Ecdysozoa</taxon>
        <taxon>Arthropoda</taxon>
        <taxon>Hexapoda</taxon>
        <taxon>Insecta</taxon>
        <taxon>Pterygota</taxon>
        <taxon>Neoptera</taxon>
        <taxon>Endopterygota</taxon>
        <taxon>Lepidoptera</taxon>
        <taxon>Glossata</taxon>
        <taxon>Ditrysia</taxon>
        <taxon>Tortricoidea</taxon>
        <taxon>Tortricidae</taxon>
        <taxon>Tortricinae</taxon>
        <taxon>Choristoneura</taxon>
    </lineage>
</organism>
<name>A0ACC0JJ72_CHOFU</name>
<keyword evidence="2" id="KW-1185">Reference proteome</keyword>
<accession>A0ACC0JJ72</accession>
<gene>
    <name evidence="1" type="ORF">MSG28_002794</name>
</gene>
<evidence type="ECO:0000313" key="2">
    <source>
        <dbReference type="Proteomes" id="UP001064048"/>
    </source>
</evidence>
<comment type="caution">
    <text evidence="1">The sequence shown here is derived from an EMBL/GenBank/DDBJ whole genome shotgun (WGS) entry which is preliminary data.</text>
</comment>
<dbReference type="EMBL" id="CM046104">
    <property type="protein sequence ID" value="KAI8424221.1"/>
    <property type="molecule type" value="Genomic_DNA"/>
</dbReference>
<evidence type="ECO:0000313" key="1">
    <source>
        <dbReference type="EMBL" id="KAI8424221.1"/>
    </source>
</evidence>
<dbReference type="Proteomes" id="UP001064048">
    <property type="component" value="Chromosome 4"/>
</dbReference>